<evidence type="ECO:0000313" key="1">
    <source>
        <dbReference type="EnsemblProtists" id="EOD37484"/>
    </source>
</evidence>
<accession>A0A0D3KNZ9</accession>
<reference evidence="2" key="1">
    <citation type="journal article" date="2013" name="Nature">
        <title>Pan genome of the phytoplankton Emiliania underpins its global distribution.</title>
        <authorList>
            <person name="Read B.A."/>
            <person name="Kegel J."/>
            <person name="Klute M.J."/>
            <person name="Kuo A."/>
            <person name="Lefebvre S.C."/>
            <person name="Maumus F."/>
            <person name="Mayer C."/>
            <person name="Miller J."/>
            <person name="Monier A."/>
            <person name="Salamov A."/>
            <person name="Young J."/>
            <person name="Aguilar M."/>
            <person name="Claverie J.M."/>
            <person name="Frickenhaus S."/>
            <person name="Gonzalez K."/>
            <person name="Herman E.K."/>
            <person name="Lin Y.C."/>
            <person name="Napier J."/>
            <person name="Ogata H."/>
            <person name="Sarno A.F."/>
            <person name="Shmutz J."/>
            <person name="Schroeder D."/>
            <person name="de Vargas C."/>
            <person name="Verret F."/>
            <person name="von Dassow P."/>
            <person name="Valentin K."/>
            <person name="Van de Peer Y."/>
            <person name="Wheeler G."/>
            <person name="Dacks J.B."/>
            <person name="Delwiche C.F."/>
            <person name="Dyhrman S.T."/>
            <person name="Glockner G."/>
            <person name="John U."/>
            <person name="Richards T."/>
            <person name="Worden A.Z."/>
            <person name="Zhang X."/>
            <person name="Grigoriev I.V."/>
            <person name="Allen A.E."/>
            <person name="Bidle K."/>
            <person name="Borodovsky M."/>
            <person name="Bowler C."/>
            <person name="Brownlee C."/>
            <person name="Cock J.M."/>
            <person name="Elias M."/>
            <person name="Gladyshev V.N."/>
            <person name="Groth M."/>
            <person name="Guda C."/>
            <person name="Hadaegh A."/>
            <person name="Iglesias-Rodriguez M.D."/>
            <person name="Jenkins J."/>
            <person name="Jones B.M."/>
            <person name="Lawson T."/>
            <person name="Leese F."/>
            <person name="Lindquist E."/>
            <person name="Lobanov A."/>
            <person name="Lomsadze A."/>
            <person name="Malik S.B."/>
            <person name="Marsh M.E."/>
            <person name="Mackinder L."/>
            <person name="Mock T."/>
            <person name="Mueller-Roeber B."/>
            <person name="Pagarete A."/>
            <person name="Parker M."/>
            <person name="Probert I."/>
            <person name="Quesneville H."/>
            <person name="Raines C."/>
            <person name="Rensing S.A."/>
            <person name="Riano-Pachon D.M."/>
            <person name="Richier S."/>
            <person name="Rokitta S."/>
            <person name="Shiraiwa Y."/>
            <person name="Soanes D.M."/>
            <person name="van der Giezen M."/>
            <person name="Wahlund T.M."/>
            <person name="Williams B."/>
            <person name="Wilson W."/>
            <person name="Wolfe G."/>
            <person name="Wurch L.L."/>
        </authorList>
    </citation>
    <scope>NUCLEOTIDE SEQUENCE</scope>
</reference>
<reference evidence="1" key="2">
    <citation type="submission" date="2024-10" db="UniProtKB">
        <authorList>
            <consortium name="EnsemblProtists"/>
        </authorList>
    </citation>
    <scope>IDENTIFICATION</scope>
</reference>
<organism evidence="1 2">
    <name type="scientific">Emiliania huxleyi (strain CCMP1516)</name>
    <dbReference type="NCBI Taxonomy" id="280463"/>
    <lineage>
        <taxon>Eukaryota</taxon>
        <taxon>Haptista</taxon>
        <taxon>Haptophyta</taxon>
        <taxon>Prymnesiophyceae</taxon>
        <taxon>Isochrysidales</taxon>
        <taxon>Noelaerhabdaceae</taxon>
        <taxon>Emiliania</taxon>
    </lineage>
</organism>
<dbReference type="KEGG" id="ehx:EMIHUDRAFT_362059"/>
<proteinExistence type="predicted"/>
<dbReference type="GeneID" id="17282754"/>
<dbReference type="HOGENOM" id="CLU_079537_0_0_1"/>
<dbReference type="Proteomes" id="UP000013827">
    <property type="component" value="Unassembled WGS sequence"/>
</dbReference>
<dbReference type="AlphaFoldDB" id="A0A0D3KNZ9"/>
<dbReference type="RefSeq" id="XP_005789913.1">
    <property type="nucleotide sequence ID" value="XM_005789856.1"/>
</dbReference>
<protein>
    <submittedName>
        <fullName evidence="1">Uncharacterized protein</fullName>
    </submittedName>
</protein>
<keyword evidence="2" id="KW-1185">Reference proteome</keyword>
<dbReference type="EnsemblProtists" id="EOD37484">
    <property type="protein sequence ID" value="EOD37484"/>
    <property type="gene ID" value="EMIHUDRAFT_362059"/>
</dbReference>
<name>A0A0D3KNZ9_EMIH1</name>
<sequence>MIFSLSLNILAAAAIRGEMLFGLLAGHASGSDVTQLADIGHTDSASGTLIDADSALSALATTVLEKSQSGRVHDEFKAVLSKILPEFDSCFFDFDTGLNDHLPMPLVQGSLERQTDEVQACRSQTNAAEGSIASAHDFGAVSLLVVCGAICFLLHAHACLGAVSEGMHTRSRRRLCFLLLLSRIQAVASVSAFDCTNHPNPMQIVKKTGDYSLI</sequence>
<evidence type="ECO:0000313" key="2">
    <source>
        <dbReference type="Proteomes" id="UP000013827"/>
    </source>
</evidence>